<name>A0A917EB48_9RHOB</name>
<dbReference type="PROSITE" id="PS51257">
    <property type="entry name" value="PROKAR_LIPOPROTEIN"/>
    <property type="match status" value="1"/>
</dbReference>
<dbReference type="Gene3D" id="3.90.1720.10">
    <property type="entry name" value="endopeptidase domain like (from Nostoc punctiforme)"/>
    <property type="match status" value="1"/>
</dbReference>
<dbReference type="AlphaFoldDB" id="A0A917EB48"/>
<evidence type="ECO:0000313" key="3">
    <source>
        <dbReference type="EMBL" id="GGE17755.1"/>
    </source>
</evidence>
<evidence type="ECO:0000259" key="2">
    <source>
        <dbReference type="PROSITE" id="PS50911"/>
    </source>
</evidence>
<dbReference type="Proteomes" id="UP000612855">
    <property type="component" value="Unassembled WGS sequence"/>
</dbReference>
<comment type="caution">
    <text evidence="3">The sequence shown here is derived from an EMBL/GenBank/DDBJ whole genome shotgun (WGS) entry which is preliminary data.</text>
</comment>
<dbReference type="Pfam" id="PF05257">
    <property type="entry name" value="CHAP"/>
    <property type="match status" value="1"/>
</dbReference>
<organism evidence="3 4">
    <name type="scientific">Primorskyibacter flagellatus</name>
    <dbReference type="NCBI Taxonomy" id="1387277"/>
    <lineage>
        <taxon>Bacteria</taxon>
        <taxon>Pseudomonadati</taxon>
        <taxon>Pseudomonadota</taxon>
        <taxon>Alphaproteobacteria</taxon>
        <taxon>Rhodobacterales</taxon>
        <taxon>Roseobacteraceae</taxon>
        <taxon>Primorskyibacter</taxon>
    </lineage>
</organism>
<proteinExistence type="predicted"/>
<sequence length="182" mass="19904">MSVKRATPPLRGKMMIAAFLLLGAGCAHLTPEQAAETATVNLELRAMAIHEARIKRANGMRVWCVPFARDMSGVDIRGNANTWWSQAAGEFDRTRKPQVGSVMAFAGTRGMPMGHVAVVSEIVSERMIKIDHANWHRNKISLGMSVIDVSDANDWSRVKVETNPGAYGSVYPVNGFILPNDV</sequence>
<dbReference type="SUPFAM" id="SSF54001">
    <property type="entry name" value="Cysteine proteinases"/>
    <property type="match status" value="1"/>
</dbReference>
<reference evidence="4" key="1">
    <citation type="journal article" date="2019" name="Int. J. Syst. Evol. Microbiol.">
        <title>The Global Catalogue of Microorganisms (GCM) 10K type strain sequencing project: providing services to taxonomists for standard genome sequencing and annotation.</title>
        <authorList>
            <consortium name="The Broad Institute Genomics Platform"/>
            <consortium name="The Broad Institute Genome Sequencing Center for Infectious Disease"/>
            <person name="Wu L."/>
            <person name="Ma J."/>
        </authorList>
    </citation>
    <scope>NUCLEOTIDE SEQUENCE [LARGE SCALE GENOMIC DNA]</scope>
    <source>
        <strain evidence="4">CGMCC 1.12664</strain>
    </source>
</reference>
<accession>A0A917EB48</accession>
<dbReference type="RefSeq" id="WP_229737400.1">
    <property type="nucleotide sequence ID" value="NZ_BMFJ01000001.1"/>
</dbReference>
<evidence type="ECO:0000256" key="1">
    <source>
        <dbReference type="SAM" id="SignalP"/>
    </source>
</evidence>
<dbReference type="EMBL" id="BMFJ01000001">
    <property type="protein sequence ID" value="GGE17755.1"/>
    <property type="molecule type" value="Genomic_DNA"/>
</dbReference>
<gene>
    <name evidence="3" type="ORF">GCM10011360_03190</name>
</gene>
<dbReference type="InterPro" id="IPR038765">
    <property type="entry name" value="Papain-like_cys_pep_sf"/>
</dbReference>
<dbReference type="InterPro" id="IPR007921">
    <property type="entry name" value="CHAP_dom"/>
</dbReference>
<feature type="signal peptide" evidence="1">
    <location>
        <begin position="1"/>
        <end position="29"/>
    </location>
</feature>
<dbReference type="PROSITE" id="PS50911">
    <property type="entry name" value="CHAP"/>
    <property type="match status" value="1"/>
</dbReference>
<protein>
    <recommendedName>
        <fullName evidence="2">Peptidase C51 domain-containing protein</fullName>
    </recommendedName>
</protein>
<feature type="domain" description="Peptidase C51" evidence="2">
    <location>
        <begin position="39"/>
        <end position="171"/>
    </location>
</feature>
<feature type="chain" id="PRO_5037425128" description="Peptidase C51 domain-containing protein" evidence="1">
    <location>
        <begin position="30"/>
        <end position="182"/>
    </location>
</feature>
<keyword evidence="4" id="KW-1185">Reference proteome</keyword>
<evidence type="ECO:0000313" key="4">
    <source>
        <dbReference type="Proteomes" id="UP000612855"/>
    </source>
</evidence>
<keyword evidence="1" id="KW-0732">Signal</keyword>